<name>A0AA39MN98_ARMTA</name>
<protein>
    <recommendedName>
        <fullName evidence="1">Heterokaryon incompatibility domain-containing protein</fullName>
    </recommendedName>
</protein>
<dbReference type="AlphaFoldDB" id="A0AA39MN98"/>
<accession>A0AA39MN98</accession>
<proteinExistence type="predicted"/>
<evidence type="ECO:0000313" key="2">
    <source>
        <dbReference type="EMBL" id="KAK0439954.1"/>
    </source>
</evidence>
<comment type="caution">
    <text evidence="2">The sequence shown here is derived from an EMBL/GenBank/DDBJ whole genome shotgun (WGS) entry which is preliminary data.</text>
</comment>
<dbReference type="EMBL" id="JAUEPS010000081">
    <property type="protein sequence ID" value="KAK0439954.1"/>
    <property type="molecule type" value="Genomic_DNA"/>
</dbReference>
<feature type="domain" description="Heterokaryon incompatibility" evidence="1">
    <location>
        <begin position="195"/>
        <end position="286"/>
    </location>
</feature>
<sequence>MHDILTPIHIVEGRTKEEEWLGGGSKSAELRDLTMENYEKLPKVTLSALTETGQAESNIPVPKQRSHTGRKLVIRSALANTPCVDLGINGILKELNAKLKTLYTLDDFILRSALESFISHNYDFGNVYAILRPYWGDLTSFKHIYKASNRDRKMRKNMIINNRVSERRAPPRRVWDLYANRVVPLWVADEPRLCAISHAWVSDEERKDVWTPINGYEWPVPIPKDADLNLIRIEMLNLGAEYVWLDVLCLRQAGGQREDLRREEWKVDVPTIGAIYRNTERMMVYYLSGLGRPFCLKAEDLESDRCWFRRAWTLQEVSVEYIIAGHATWSWTGKPLDRVAGLAYLLSLKSIPLYHETQSEEDAWGALVDVMSVRHHTDFLFFYPEPGDGHKRWRPSWNQVMAMEDLPKSCSILESGVLGTGDAGADCCEGPCIKLAEVLGLATASNKLKHRRGELVVKDSNGTPHTFKIVADHAYPIPDGSYSFIGNPTSAYEVPEHWVVGRQRYDGKFEKVSVIRMEDLDQHQNLSPFHDAQVYDKILLC</sequence>
<evidence type="ECO:0000259" key="1">
    <source>
        <dbReference type="Pfam" id="PF06985"/>
    </source>
</evidence>
<dbReference type="RefSeq" id="XP_060323403.1">
    <property type="nucleotide sequence ID" value="XM_060479952.1"/>
</dbReference>
<dbReference type="Pfam" id="PF06985">
    <property type="entry name" value="HET"/>
    <property type="match status" value="1"/>
</dbReference>
<keyword evidence="3" id="KW-1185">Reference proteome</keyword>
<dbReference type="GeneID" id="85363500"/>
<organism evidence="2 3">
    <name type="scientific">Armillaria tabescens</name>
    <name type="common">Ringless honey mushroom</name>
    <name type="synonym">Agaricus tabescens</name>
    <dbReference type="NCBI Taxonomy" id="1929756"/>
    <lineage>
        <taxon>Eukaryota</taxon>
        <taxon>Fungi</taxon>
        <taxon>Dikarya</taxon>
        <taxon>Basidiomycota</taxon>
        <taxon>Agaricomycotina</taxon>
        <taxon>Agaricomycetes</taxon>
        <taxon>Agaricomycetidae</taxon>
        <taxon>Agaricales</taxon>
        <taxon>Marasmiineae</taxon>
        <taxon>Physalacriaceae</taxon>
        <taxon>Desarmillaria</taxon>
    </lineage>
</organism>
<reference evidence="2" key="1">
    <citation type="submission" date="2023-06" db="EMBL/GenBank/DDBJ databases">
        <authorList>
            <consortium name="Lawrence Berkeley National Laboratory"/>
            <person name="Ahrendt S."/>
            <person name="Sahu N."/>
            <person name="Indic B."/>
            <person name="Wong-Bajracharya J."/>
            <person name="Merenyi Z."/>
            <person name="Ke H.-M."/>
            <person name="Monk M."/>
            <person name="Kocsube S."/>
            <person name="Drula E."/>
            <person name="Lipzen A."/>
            <person name="Balint B."/>
            <person name="Henrissat B."/>
            <person name="Andreopoulos B."/>
            <person name="Martin F.M."/>
            <person name="Harder C.B."/>
            <person name="Rigling D."/>
            <person name="Ford K.L."/>
            <person name="Foster G.D."/>
            <person name="Pangilinan J."/>
            <person name="Papanicolaou A."/>
            <person name="Barry K."/>
            <person name="LaButti K."/>
            <person name="Viragh M."/>
            <person name="Koriabine M."/>
            <person name="Yan M."/>
            <person name="Riley R."/>
            <person name="Champramary S."/>
            <person name="Plett K.L."/>
            <person name="Tsai I.J."/>
            <person name="Slot J."/>
            <person name="Sipos G."/>
            <person name="Plett J."/>
            <person name="Nagy L.G."/>
            <person name="Grigoriev I.V."/>
        </authorList>
    </citation>
    <scope>NUCLEOTIDE SEQUENCE</scope>
    <source>
        <strain evidence="2">CCBAS 213</strain>
    </source>
</reference>
<evidence type="ECO:0000313" key="3">
    <source>
        <dbReference type="Proteomes" id="UP001175211"/>
    </source>
</evidence>
<dbReference type="Proteomes" id="UP001175211">
    <property type="component" value="Unassembled WGS sequence"/>
</dbReference>
<gene>
    <name evidence="2" type="ORF">EV420DRAFT_1733408</name>
</gene>
<dbReference type="InterPro" id="IPR010730">
    <property type="entry name" value="HET"/>
</dbReference>